<dbReference type="PANTHER" id="PTHR31602">
    <property type="entry name" value="GROWTH-REGULATING FACTOR 5"/>
    <property type="match status" value="1"/>
</dbReference>
<reference evidence="6" key="1">
    <citation type="submission" date="2021-01" db="EMBL/GenBank/DDBJ databases">
        <authorList>
            <person name="Lovell J.T."/>
            <person name="Bentley N."/>
            <person name="Bhattarai G."/>
            <person name="Jenkins J.W."/>
            <person name="Sreedasyam A."/>
            <person name="Alarcon Y."/>
            <person name="Bock C."/>
            <person name="Boston L."/>
            <person name="Carlson J."/>
            <person name="Cervantes K."/>
            <person name="Clermont K."/>
            <person name="Krom N."/>
            <person name="Kubenka K."/>
            <person name="Mamidi S."/>
            <person name="Mattison C."/>
            <person name="Monteros M."/>
            <person name="Pisani C."/>
            <person name="Plott C."/>
            <person name="Rajasekar S."/>
            <person name="Rhein H.S."/>
            <person name="Rohla C."/>
            <person name="Song M."/>
            <person name="Hilaire R.S."/>
            <person name="Shu S."/>
            <person name="Wells L."/>
            <person name="Wang X."/>
            <person name="Webber J."/>
            <person name="Heerema R.J."/>
            <person name="Klein P."/>
            <person name="Conner P."/>
            <person name="Grauke L."/>
            <person name="Grimwood J."/>
            <person name="Schmutz J."/>
            <person name="Randall J.J."/>
        </authorList>
    </citation>
    <scope>NUCLEOTIDE SEQUENCE</scope>
    <source>
        <tissue evidence="6">Leaf</tissue>
    </source>
</reference>
<evidence type="ECO:0000256" key="3">
    <source>
        <dbReference type="RuleBase" id="RU367127"/>
    </source>
</evidence>
<comment type="similarity">
    <text evidence="3">Belongs to the GRF family.</text>
</comment>
<feature type="signal peptide" evidence="4">
    <location>
        <begin position="1"/>
        <end position="20"/>
    </location>
</feature>
<dbReference type="Proteomes" id="UP000811246">
    <property type="component" value="Chromosome 11"/>
</dbReference>
<organism evidence="6 7">
    <name type="scientific">Carya illinoinensis</name>
    <name type="common">Pecan</name>
    <dbReference type="NCBI Taxonomy" id="32201"/>
    <lineage>
        <taxon>Eukaryota</taxon>
        <taxon>Viridiplantae</taxon>
        <taxon>Streptophyta</taxon>
        <taxon>Embryophyta</taxon>
        <taxon>Tracheophyta</taxon>
        <taxon>Spermatophyta</taxon>
        <taxon>Magnoliopsida</taxon>
        <taxon>eudicotyledons</taxon>
        <taxon>Gunneridae</taxon>
        <taxon>Pentapetalae</taxon>
        <taxon>rosids</taxon>
        <taxon>fabids</taxon>
        <taxon>Fagales</taxon>
        <taxon>Juglandaceae</taxon>
        <taxon>Carya</taxon>
    </lineage>
</organism>
<evidence type="ECO:0000256" key="2">
    <source>
        <dbReference type="PROSITE-ProRule" id="PRU01002"/>
    </source>
</evidence>
<evidence type="ECO:0000313" key="6">
    <source>
        <dbReference type="EMBL" id="KAG6687249.1"/>
    </source>
</evidence>
<dbReference type="AlphaFoldDB" id="A0A922IZQ2"/>
<proteinExistence type="inferred from homology"/>
<evidence type="ECO:0000256" key="4">
    <source>
        <dbReference type="SAM" id="SignalP"/>
    </source>
</evidence>
<dbReference type="GO" id="GO:0005634">
    <property type="term" value="C:nucleus"/>
    <property type="evidence" value="ECO:0007669"/>
    <property type="project" value="UniProtKB-SubCell"/>
</dbReference>
<keyword evidence="3" id="KW-0805">Transcription regulation</keyword>
<gene>
    <name evidence="6" type="ORF">I3842_11G061200</name>
</gene>
<evidence type="ECO:0000259" key="5">
    <source>
        <dbReference type="PROSITE" id="PS51667"/>
    </source>
</evidence>
<protein>
    <recommendedName>
        <fullName evidence="3">Growth-regulating factor</fullName>
    </recommendedName>
</protein>
<evidence type="ECO:0000313" key="7">
    <source>
        <dbReference type="Proteomes" id="UP000811246"/>
    </source>
</evidence>
<comment type="function">
    <text evidence="3">Transcription activator.</text>
</comment>
<keyword evidence="1 3" id="KW-0539">Nucleus</keyword>
<dbReference type="EMBL" id="CM031835">
    <property type="protein sequence ID" value="KAG6687249.1"/>
    <property type="molecule type" value="Genomic_DNA"/>
</dbReference>
<dbReference type="InterPro" id="IPR014977">
    <property type="entry name" value="WRC_dom"/>
</dbReference>
<dbReference type="GO" id="GO:0032502">
    <property type="term" value="P:developmental process"/>
    <property type="evidence" value="ECO:0007669"/>
    <property type="project" value="InterPro"/>
</dbReference>
<comment type="subcellular location">
    <subcellularLocation>
        <location evidence="3">Nucleus</location>
    </subcellularLocation>
</comment>
<name>A0A922IZQ2_CARIL</name>
<dbReference type="Pfam" id="PF08879">
    <property type="entry name" value="WRC"/>
    <property type="match status" value="1"/>
</dbReference>
<dbReference type="PROSITE" id="PS51667">
    <property type="entry name" value="WRC"/>
    <property type="match status" value="1"/>
</dbReference>
<dbReference type="GO" id="GO:0005524">
    <property type="term" value="F:ATP binding"/>
    <property type="evidence" value="ECO:0007669"/>
    <property type="project" value="UniProtKB-UniRule"/>
</dbReference>
<comment type="caution">
    <text evidence="6">The sequence shown here is derived from an EMBL/GenBank/DDBJ whole genome shotgun (WGS) entry which is preliminary data.</text>
</comment>
<dbReference type="GO" id="GO:0006351">
    <property type="term" value="P:DNA-templated transcription"/>
    <property type="evidence" value="ECO:0007669"/>
    <property type="project" value="UniProtKB-UniRule"/>
</dbReference>
<evidence type="ECO:0000256" key="1">
    <source>
        <dbReference type="ARBA" id="ARBA00023242"/>
    </source>
</evidence>
<keyword evidence="4" id="KW-0732">Signal</keyword>
<feature type="chain" id="PRO_5037415239" description="Growth-regulating factor" evidence="4">
    <location>
        <begin position="21"/>
        <end position="114"/>
    </location>
</feature>
<keyword evidence="3" id="KW-0010">Activator</keyword>
<feature type="domain" description="WRC" evidence="5">
    <location>
        <begin position="30"/>
        <end position="74"/>
    </location>
</feature>
<comment type="caution">
    <text evidence="2">Lacks conserved residue(s) required for the propagation of feature annotation.</text>
</comment>
<sequence>MEKWRTFACLLLFSDQGCNSSCFGIRNGIELEPGRCGRTDGKKWRCSRDIVLDRKYCVQHMHRGAKKHVAVTQKISVPTASSSVAIHRASPSLSTNVPNEAGLSSLNTDLSISI</sequence>
<dbReference type="InterPro" id="IPR031137">
    <property type="entry name" value="GRF"/>
</dbReference>
<dbReference type="PANTHER" id="PTHR31602:SF8">
    <property type="entry name" value="GROWTH-REGULATING FACTOR 5"/>
    <property type="match status" value="1"/>
</dbReference>
<comment type="domain">
    <text evidence="3">The QLQ domain and WRC domain may be involved in protein-protein interaction and DNA-binding, respectively.</text>
</comment>
<keyword evidence="3" id="KW-0804">Transcription</keyword>
<accession>A0A922IZQ2</accession>